<comment type="similarity">
    <text evidence="2 5">Belongs to the RRF family.</text>
</comment>
<proteinExistence type="inferred from homology"/>
<reference evidence="8" key="1">
    <citation type="submission" date="2016-10" db="EMBL/GenBank/DDBJ databases">
        <authorList>
            <person name="Varghese N."/>
            <person name="Submissions S."/>
        </authorList>
    </citation>
    <scope>NUCLEOTIDE SEQUENCE [LARGE SCALE GENOMIC DNA]</scope>
    <source>
        <strain evidence="8">DSM 45237</strain>
    </source>
</reference>
<dbReference type="GO" id="GO:0005737">
    <property type="term" value="C:cytoplasm"/>
    <property type="evidence" value="ECO:0007669"/>
    <property type="project" value="UniProtKB-SubCell"/>
</dbReference>
<gene>
    <name evidence="5" type="primary">frr</name>
    <name evidence="7" type="ORF">SAMN04488561_0023</name>
</gene>
<dbReference type="PANTHER" id="PTHR20982:SF3">
    <property type="entry name" value="MITOCHONDRIAL RIBOSOME RECYCLING FACTOR PSEUDO 1"/>
    <property type="match status" value="1"/>
</dbReference>
<dbReference type="AlphaFoldDB" id="A0A1H5BUS5"/>
<dbReference type="Proteomes" id="UP000181980">
    <property type="component" value="Unassembled WGS sequence"/>
</dbReference>
<evidence type="ECO:0000256" key="2">
    <source>
        <dbReference type="ARBA" id="ARBA00005912"/>
    </source>
</evidence>
<dbReference type="CDD" id="cd00520">
    <property type="entry name" value="RRF"/>
    <property type="match status" value="1"/>
</dbReference>
<organism evidence="7 8">
    <name type="scientific">Jiangella alba</name>
    <dbReference type="NCBI Taxonomy" id="561176"/>
    <lineage>
        <taxon>Bacteria</taxon>
        <taxon>Bacillati</taxon>
        <taxon>Actinomycetota</taxon>
        <taxon>Actinomycetes</taxon>
        <taxon>Jiangellales</taxon>
        <taxon>Jiangellaceae</taxon>
        <taxon>Jiangella</taxon>
    </lineage>
</organism>
<dbReference type="InterPro" id="IPR023584">
    <property type="entry name" value="Ribosome_recyc_fac_dom"/>
</dbReference>
<evidence type="ECO:0000256" key="1">
    <source>
        <dbReference type="ARBA" id="ARBA00004496"/>
    </source>
</evidence>
<keyword evidence="3 5" id="KW-0963">Cytoplasm</keyword>
<dbReference type="STRING" id="561176.SAMN04488561_0023"/>
<evidence type="ECO:0000256" key="4">
    <source>
        <dbReference type="ARBA" id="ARBA00022917"/>
    </source>
</evidence>
<dbReference type="NCBIfam" id="TIGR00496">
    <property type="entry name" value="frr"/>
    <property type="match status" value="1"/>
</dbReference>
<feature type="domain" description="Ribosome recycling factor" evidence="6">
    <location>
        <begin position="21"/>
        <end position="183"/>
    </location>
</feature>
<accession>A0A1H5BUS5</accession>
<evidence type="ECO:0000256" key="5">
    <source>
        <dbReference type="HAMAP-Rule" id="MF_00040"/>
    </source>
</evidence>
<dbReference type="GO" id="GO:0043023">
    <property type="term" value="F:ribosomal large subunit binding"/>
    <property type="evidence" value="ECO:0007669"/>
    <property type="project" value="TreeGrafter"/>
</dbReference>
<name>A0A1H5BUS5_9ACTN</name>
<evidence type="ECO:0000259" key="6">
    <source>
        <dbReference type="Pfam" id="PF01765"/>
    </source>
</evidence>
<dbReference type="EMBL" id="FNUC01000001">
    <property type="protein sequence ID" value="SED57790.1"/>
    <property type="molecule type" value="Genomic_DNA"/>
</dbReference>
<keyword evidence="8" id="KW-1185">Reference proteome</keyword>
<dbReference type="SUPFAM" id="SSF55194">
    <property type="entry name" value="Ribosome recycling factor, RRF"/>
    <property type="match status" value="1"/>
</dbReference>
<dbReference type="InterPro" id="IPR036191">
    <property type="entry name" value="RRF_sf"/>
</dbReference>
<dbReference type="Gene3D" id="3.30.1360.40">
    <property type="match status" value="1"/>
</dbReference>
<comment type="subcellular location">
    <subcellularLocation>
        <location evidence="1 5">Cytoplasm</location>
    </subcellularLocation>
</comment>
<evidence type="ECO:0000256" key="3">
    <source>
        <dbReference type="ARBA" id="ARBA00022490"/>
    </source>
</evidence>
<dbReference type="GO" id="GO:0006415">
    <property type="term" value="P:translational termination"/>
    <property type="evidence" value="ECO:0007669"/>
    <property type="project" value="UniProtKB-UniRule"/>
</dbReference>
<dbReference type="InterPro" id="IPR002661">
    <property type="entry name" value="Ribosome_recyc_fac"/>
</dbReference>
<keyword evidence="4 5" id="KW-0648">Protein biosynthesis</keyword>
<dbReference type="OrthoDB" id="9804006at2"/>
<dbReference type="Pfam" id="PF01765">
    <property type="entry name" value="RRF"/>
    <property type="match status" value="1"/>
</dbReference>
<comment type="function">
    <text evidence="5">Responsible for the release of ribosomes from messenger RNA at the termination of protein biosynthesis. May increase the efficiency of translation by recycling ribosomes from one round of translation to another.</text>
</comment>
<evidence type="ECO:0000313" key="8">
    <source>
        <dbReference type="Proteomes" id="UP000181980"/>
    </source>
</evidence>
<dbReference type="RefSeq" id="WP_069114050.1">
    <property type="nucleotide sequence ID" value="NZ_FNUC01000001.1"/>
</dbReference>
<sequence>MIDETLLEAEEKMEKAVVVGKDDFATIRTGRAHPSLFNKIVVDYYGAPTPVSQLASFHVADARMITVQPYDKGSLGAIERAIRDSDLGVNPTNDGNILRVVLPALTEERRREYIKLAREKAEGARVSIRSVRRHAKETLDKLARDGEAGEDDVARAEKQLETVTKTYVEQIDDLLKHKEAELLEV</sequence>
<dbReference type="HAMAP" id="MF_00040">
    <property type="entry name" value="RRF"/>
    <property type="match status" value="1"/>
</dbReference>
<protein>
    <recommendedName>
        <fullName evidence="5">Ribosome-recycling factor</fullName>
        <shortName evidence="5">RRF</shortName>
    </recommendedName>
    <alternativeName>
        <fullName evidence="5">Ribosome-releasing factor</fullName>
    </alternativeName>
</protein>
<dbReference type="Gene3D" id="1.10.132.20">
    <property type="entry name" value="Ribosome-recycling factor"/>
    <property type="match status" value="1"/>
</dbReference>
<dbReference type="FunFam" id="1.10.132.20:FF:000001">
    <property type="entry name" value="Ribosome-recycling factor"/>
    <property type="match status" value="1"/>
</dbReference>
<evidence type="ECO:0000313" key="7">
    <source>
        <dbReference type="EMBL" id="SED57790.1"/>
    </source>
</evidence>
<dbReference type="FunFam" id="3.30.1360.40:FF:000001">
    <property type="entry name" value="Ribosome-recycling factor"/>
    <property type="match status" value="1"/>
</dbReference>
<dbReference type="PANTHER" id="PTHR20982">
    <property type="entry name" value="RIBOSOME RECYCLING FACTOR"/>
    <property type="match status" value="1"/>
</dbReference>